<dbReference type="GeneID" id="98918366"/>
<dbReference type="eggNOG" id="COG0457">
    <property type="taxonomic scope" value="Bacteria"/>
</dbReference>
<evidence type="ECO:0000256" key="1">
    <source>
        <dbReference type="SAM" id="MobiDB-lite"/>
    </source>
</evidence>
<keyword evidence="2" id="KW-0472">Membrane</keyword>
<feature type="compositionally biased region" description="Acidic residues" evidence="1">
    <location>
        <begin position="44"/>
        <end position="54"/>
    </location>
</feature>
<proteinExistence type="predicted"/>
<name>D4RZY7_9FIRM</name>
<dbReference type="STRING" id="45851.BHV86_00120"/>
<evidence type="ECO:0000313" key="4">
    <source>
        <dbReference type="EMBL" id="EFF68135.1"/>
    </source>
</evidence>
<evidence type="ECO:0000259" key="3">
    <source>
        <dbReference type="Pfam" id="PF13290"/>
    </source>
</evidence>
<feature type="transmembrane region" description="Helical" evidence="2">
    <location>
        <begin position="63"/>
        <end position="85"/>
    </location>
</feature>
<comment type="caution">
    <text evidence="4">The sequence shown here is derived from an EMBL/GenBank/DDBJ whole genome shotgun (WGS) entry which is preliminary data.</text>
</comment>
<reference evidence="4 5" key="1">
    <citation type="submission" date="2010-02" db="EMBL/GenBank/DDBJ databases">
        <authorList>
            <person name="Weinstock G."/>
            <person name="Sodergren E."/>
            <person name="Clifton S."/>
            <person name="Fulton L."/>
            <person name="Fulton B."/>
            <person name="Courtney L."/>
            <person name="Fronick C."/>
            <person name="Harrison M."/>
            <person name="Strong C."/>
            <person name="Farmer C."/>
            <person name="Delahaunty K."/>
            <person name="Markovic C."/>
            <person name="Hall O."/>
            <person name="Minx P."/>
            <person name="Tomlinson C."/>
            <person name="Mitreva M."/>
            <person name="Nelson J."/>
            <person name="Hou S."/>
            <person name="Wollam A."/>
            <person name="Pepin K.H."/>
            <person name="Johnson M."/>
            <person name="Bhonagiri V."/>
            <person name="Zhang X."/>
            <person name="Suruliraj S."/>
            <person name="Warren W."/>
            <person name="Chinwalla A."/>
            <person name="Mardis E.R."/>
            <person name="Wilson R.K."/>
        </authorList>
    </citation>
    <scope>NUCLEOTIDE SEQUENCE [LARGE SCALE GENOMIC DNA]</scope>
    <source>
        <strain evidence="4 5">DSM 2876</strain>
    </source>
</reference>
<sequence length="495" mass="55994">MNDDFNMEDELANSIAQIIDEETSEAEDMYRDKLDSKANKTEPADEDDDDYEDDDNNNNKRKLFIIIGAVAVSVILIVTAIVFLLKSAVNKSKNNYGYYQNLAYEAKDTDKDYDKAVEYFNKALKYKDTLLKNENVTVDGKSVKSSEILVKDMLNLRDCYDKLGKTDEEITILNEALTYDSVNTNVIYYLIQLYGDNKNYKSMSELYDTVSADENVTKDVLSLFKNYACQDPVITPAEGDYSKSQTVGFLQVNGCKIYYTMDGSDPVKNGSLYTQDITLDKEGTYEFKYYMTNEYGFKSDIFTTKYTITFKAPDGPKITPASGSYSTSSEQRIVVGNIPTGAKAYYEISHDGAVTPTADSTEYTEPVVMPEGSFFFSVIIIDENGLSSNVVTNTYTLKKVDKFDSSAAEQLIWSTLIKNKVINDNHKTEEDGLFEMTYNSKKSINGKSIWLFSVSIDDEKQDYFYGCDSASGDIYKIAEKEGKFELSELTYKYKQ</sequence>
<keyword evidence="2" id="KW-1133">Transmembrane helix</keyword>
<feature type="region of interest" description="Disordered" evidence="1">
    <location>
        <begin position="16"/>
        <end position="54"/>
    </location>
</feature>
<dbReference type="Gene3D" id="1.25.40.10">
    <property type="entry name" value="Tetratricopeptide repeat domain"/>
    <property type="match status" value="1"/>
</dbReference>
<keyword evidence="2" id="KW-0812">Transmembrane</keyword>
<dbReference type="HOGENOM" id="CLU_040024_0_0_9"/>
<accession>D4RZY7</accession>
<organism evidence="4 5">
    <name type="scientific">Eshraghiella crossota DSM 2876</name>
    <dbReference type="NCBI Taxonomy" id="511680"/>
    <lineage>
        <taxon>Bacteria</taxon>
        <taxon>Bacillati</taxon>
        <taxon>Bacillota</taxon>
        <taxon>Clostridia</taxon>
        <taxon>Lachnospirales</taxon>
        <taxon>Lachnospiraceae</taxon>
        <taxon>Eshraghiella</taxon>
    </lineage>
</organism>
<dbReference type="Pfam" id="PF13290">
    <property type="entry name" value="CHB_HEX_C_1"/>
    <property type="match status" value="2"/>
</dbReference>
<dbReference type="InterPro" id="IPR011990">
    <property type="entry name" value="TPR-like_helical_dom_sf"/>
</dbReference>
<dbReference type="InterPro" id="IPR059177">
    <property type="entry name" value="GH29D-like_dom"/>
</dbReference>
<feature type="compositionally biased region" description="Basic and acidic residues" evidence="1">
    <location>
        <begin position="28"/>
        <end position="43"/>
    </location>
</feature>
<gene>
    <name evidence="4" type="ORF">BUTYVIB_01403</name>
</gene>
<dbReference type="RefSeq" id="WP_005602972.1">
    <property type="nucleotide sequence ID" value="NZ_GG663524.1"/>
</dbReference>
<evidence type="ECO:0000256" key="2">
    <source>
        <dbReference type="SAM" id="Phobius"/>
    </source>
</evidence>
<dbReference type="Proteomes" id="UP000006238">
    <property type="component" value="Unassembled WGS sequence"/>
</dbReference>
<dbReference type="EMBL" id="ABWN01000030">
    <property type="protein sequence ID" value="EFF68135.1"/>
    <property type="molecule type" value="Genomic_DNA"/>
</dbReference>
<dbReference type="AlphaFoldDB" id="D4RZY7"/>
<protein>
    <recommendedName>
        <fullName evidence="3">GH29D-like beta-sandwich domain-containing protein</fullName>
    </recommendedName>
</protein>
<feature type="domain" description="GH29D-like beta-sandwich" evidence="3">
    <location>
        <begin position="320"/>
        <end position="392"/>
    </location>
</feature>
<dbReference type="SUPFAM" id="SSF48452">
    <property type="entry name" value="TPR-like"/>
    <property type="match status" value="1"/>
</dbReference>
<keyword evidence="5" id="KW-1185">Reference proteome</keyword>
<evidence type="ECO:0000313" key="5">
    <source>
        <dbReference type="Proteomes" id="UP000006238"/>
    </source>
</evidence>
<feature type="domain" description="GH29D-like beta-sandwich" evidence="3">
    <location>
        <begin position="236"/>
        <end position="303"/>
    </location>
</feature>